<gene>
    <name evidence="1" type="ORF">F2Y86_06585</name>
</gene>
<protein>
    <submittedName>
        <fullName evidence="1">Uncharacterized protein</fullName>
    </submittedName>
</protein>
<organism evidence="1 2">
    <name type="scientific">Bacteroides cellulosilyticus</name>
    <dbReference type="NCBI Taxonomy" id="246787"/>
    <lineage>
        <taxon>Bacteria</taxon>
        <taxon>Pseudomonadati</taxon>
        <taxon>Bacteroidota</taxon>
        <taxon>Bacteroidia</taxon>
        <taxon>Bacteroidales</taxon>
        <taxon>Bacteroidaceae</taxon>
        <taxon>Bacteroides</taxon>
    </lineage>
</organism>
<reference evidence="1 2" key="1">
    <citation type="journal article" date="2019" name="Nat. Med.">
        <title>A library of human gut bacterial isolates paired with longitudinal multiomics data enables mechanistic microbiome research.</title>
        <authorList>
            <person name="Poyet M."/>
            <person name="Groussin M."/>
            <person name="Gibbons S.M."/>
            <person name="Avila-Pacheco J."/>
            <person name="Jiang X."/>
            <person name="Kearney S.M."/>
            <person name="Perrotta A.R."/>
            <person name="Berdy B."/>
            <person name="Zhao S."/>
            <person name="Lieberman T.D."/>
            <person name="Swanson P.K."/>
            <person name="Smith M."/>
            <person name="Roesemann S."/>
            <person name="Alexander J.E."/>
            <person name="Rich S.A."/>
            <person name="Livny J."/>
            <person name="Vlamakis H."/>
            <person name="Clish C."/>
            <person name="Bullock K."/>
            <person name="Deik A."/>
            <person name="Scott J."/>
            <person name="Pierce K.A."/>
            <person name="Xavier R.J."/>
            <person name="Alm E.J."/>
        </authorList>
    </citation>
    <scope>NUCLEOTIDE SEQUENCE [LARGE SCALE GENOMIC DNA]</scope>
    <source>
        <strain evidence="1 2">BIOML-A7</strain>
    </source>
</reference>
<name>A0A5M6ABI2_9BACE</name>
<sequence length="139" mass="16041">MRFTLEPYISVGDIKFGMSREEIEGLFEEKPKFEHVDFLKRQHLGWHSFSVIFKKNQVEEVTFTPDGSHQVIWGDIDILNDTQVVRKLNKFEKASKTLDSTLYFTLGIALIGKGKDRTLSVFSKKAGKEWKQSVISSKK</sequence>
<dbReference type="AlphaFoldDB" id="A0A5M6ABI2"/>
<evidence type="ECO:0000313" key="1">
    <source>
        <dbReference type="EMBL" id="KAA5409857.1"/>
    </source>
</evidence>
<dbReference type="Proteomes" id="UP000325055">
    <property type="component" value="Unassembled WGS sequence"/>
</dbReference>
<dbReference type="RefSeq" id="WP_149949560.1">
    <property type="nucleotide sequence ID" value="NZ_RCXI01000005.1"/>
</dbReference>
<comment type="caution">
    <text evidence="1">The sequence shown here is derived from an EMBL/GenBank/DDBJ whole genome shotgun (WGS) entry which is preliminary data.</text>
</comment>
<evidence type="ECO:0000313" key="2">
    <source>
        <dbReference type="Proteomes" id="UP000325055"/>
    </source>
</evidence>
<dbReference type="EMBL" id="VVYW01000005">
    <property type="protein sequence ID" value="KAA5409857.1"/>
    <property type="molecule type" value="Genomic_DNA"/>
</dbReference>
<dbReference type="GeneID" id="79859521"/>
<proteinExistence type="predicted"/>
<accession>A0A5M6ABI2</accession>